<keyword evidence="3" id="KW-0238">DNA-binding</keyword>
<proteinExistence type="inferred from homology"/>
<dbReference type="SUPFAM" id="SSF53850">
    <property type="entry name" value="Periplasmic binding protein-like II"/>
    <property type="match status" value="1"/>
</dbReference>
<dbReference type="InterPro" id="IPR000847">
    <property type="entry name" value="LysR_HTH_N"/>
</dbReference>
<evidence type="ECO:0000259" key="5">
    <source>
        <dbReference type="PROSITE" id="PS50931"/>
    </source>
</evidence>
<dbReference type="PANTHER" id="PTHR30537">
    <property type="entry name" value="HTH-TYPE TRANSCRIPTIONAL REGULATOR"/>
    <property type="match status" value="1"/>
</dbReference>
<dbReference type="PANTHER" id="PTHR30537:SF5">
    <property type="entry name" value="HTH-TYPE TRANSCRIPTIONAL ACTIVATOR TTDR-RELATED"/>
    <property type="match status" value="1"/>
</dbReference>
<evidence type="ECO:0000256" key="2">
    <source>
        <dbReference type="ARBA" id="ARBA00023015"/>
    </source>
</evidence>
<keyword evidence="2" id="KW-0805">Transcription regulation</keyword>
<dbReference type="CDD" id="cd08471">
    <property type="entry name" value="PBP2_CrgA_like_2"/>
    <property type="match status" value="1"/>
</dbReference>
<comment type="caution">
    <text evidence="6">The sequence shown here is derived from an EMBL/GenBank/DDBJ whole genome shotgun (WGS) entry which is preliminary data.</text>
</comment>
<keyword evidence="7" id="KW-1185">Reference proteome</keyword>
<dbReference type="Pfam" id="PF00126">
    <property type="entry name" value="HTH_1"/>
    <property type="match status" value="1"/>
</dbReference>
<evidence type="ECO:0000256" key="3">
    <source>
        <dbReference type="ARBA" id="ARBA00023125"/>
    </source>
</evidence>
<feature type="domain" description="HTH lysR-type" evidence="5">
    <location>
        <begin position="3"/>
        <end position="60"/>
    </location>
</feature>
<evidence type="ECO:0000256" key="1">
    <source>
        <dbReference type="ARBA" id="ARBA00009437"/>
    </source>
</evidence>
<evidence type="ECO:0000256" key="4">
    <source>
        <dbReference type="ARBA" id="ARBA00023163"/>
    </source>
</evidence>
<dbReference type="InterPro" id="IPR036388">
    <property type="entry name" value="WH-like_DNA-bd_sf"/>
</dbReference>
<dbReference type="InterPro" id="IPR058163">
    <property type="entry name" value="LysR-type_TF_proteobact-type"/>
</dbReference>
<dbReference type="RefSeq" id="WP_219793484.1">
    <property type="nucleotide sequence ID" value="NZ_JAHYCA010000008.1"/>
</dbReference>
<reference evidence="6 7" key="1">
    <citation type="submission" date="2021-07" db="EMBL/GenBank/DDBJ databases">
        <authorList>
            <person name="So Y."/>
        </authorList>
    </citation>
    <scope>NUCLEOTIDE SEQUENCE [LARGE SCALE GENOMIC DNA]</scope>
    <source>
        <strain evidence="6 7">Y3S6</strain>
    </source>
</reference>
<organism evidence="6 7">
    <name type="scientific">Billgrantia antri</name>
    <dbReference type="NCBI Taxonomy" id="2846777"/>
    <lineage>
        <taxon>Bacteria</taxon>
        <taxon>Pseudomonadati</taxon>
        <taxon>Pseudomonadota</taxon>
        <taxon>Gammaproteobacteria</taxon>
        <taxon>Oceanospirillales</taxon>
        <taxon>Halomonadaceae</taxon>
        <taxon>Billgrantia</taxon>
    </lineage>
</organism>
<dbReference type="EMBL" id="JAHYCA010000008">
    <property type="protein sequence ID" value="MBW6393264.1"/>
    <property type="molecule type" value="Genomic_DNA"/>
</dbReference>
<dbReference type="Pfam" id="PF03466">
    <property type="entry name" value="LysR_substrate"/>
    <property type="match status" value="1"/>
</dbReference>
<evidence type="ECO:0000313" key="6">
    <source>
        <dbReference type="EMBL" id="MBW6393264.1"/>
    </source>
</evidence>
<dbReference type="Proteomes" id="UP000769617">
    <property type="component" value="Unassembled WGS sequence"/>
</dbReference>
<keyword evidence="4" id="KW-0804">Transcription</keyword>
<accession>A0ABS6ZT74</accession>
<gene>
    <name evidence="6" type="ORF">KPL81_19105</name>
</gene>
<dbReference type="PROSITE" id="PS50931">
    <property type="entry name" value="HTH_LYSR"/>
    <property type="match status" value="1"/>
</dbReference>
<dbReference type="InterPro" id="IPR005119">
    <property type="entry name" value="LysR_subst-bd"/>
</dbReference>
<dbReference type="SUPFAM" id="SSF46785">
    <property type="entry name" value="Winged helix' DNA-binding domain"/>
    <property type="match status" value="1"/>
</dbReference>
<evidence type="ECO:0000313" key="7">
    <source>
        <dbReference type="Proteomes" id="UP000769617"/>
    </source>
</evidence>
<comment type="similarity">
    <text evidence="1">Belongs to the LysR transcriptional regulatory family.</text>
</comment>
<dbReference type="InterPro" id="IPR036390">
    <property type="entry name" value="WH_DNA-bd_sf"/>
</dbReference>
<dbReference type="Gene3D" id="1.10.10.10">
    <property type="entry name" value="Winged helix-like DNA-binding domain superfamily/Winged helix DNA-binding domain"/>
    <property type="match status" value="1"/>
</dbReference>
<name>A0ABS6ZT74_9GAMM</name>
<sequence>MPDRLQTMAMLVRVVDEGSITSGARALRMPIATVSRRISELEADLNAELVQRSPRGLTLTEAGTAYVAACRRILEEVAEAERGASGEFSAPRGTLTLTAPIVFGRLYVLPVVTAFLQCHPEVNIQLQLTDRPMSIGEEHIDMAVRIGPLPDSGLIARKVGEVRQVVCASPAYLDEHGRPAAPSDLVGASCITFDQLLAIQAWRFEAEGESLRIPVQARLTVNTAEAALDAAEADLGLTRVLSYQAAPRIQAGRLETVLQAWEPTPWPIHLVYERRPLLPQKLRAFIDFAVPRLEQSVKAGFAETDR</sequence>
<dbReference type="Gene3D" id="3.40.190.290">
    <property type="match status" value="1"/>
</dbReference>
<protein>
    <submittedName>
        <fullName evidence="6">LysR family transcriptional regulator</fullName>
    </submittedName>
</protein>